<comment type="caution">
    <text evidence="2">The sequence shown here is derived from an EMBL/GenBank/DDBJ whole genome shotgun (WGS) entry which is preliminary data.</text>
</comment>
<reference evidence="3" key="1">
    <citation type="submission" date="2017-08" db="EMBL/GenBank/DDBJ databases">
        <title>A dynamic microbial community with high functional redundancy inhabits the cold, oxic subseafloor aquifer.</title>
        <authorList>
            <person name="Tully B.J."/>
            <person name="Wheat C.G."/>
            <person name="Glazer B.T."/>
            <person name="Huber J.A."/>
        </authorList>
    </citation>
    <scope>NUCLEOTIDE SEQUENCE [LARGE SCALE GENOMIC DNA]</scope>
</reference>
<dbReference type="EMBL" id="NVVJ01000007">
    <property type="protein sequence ID" value="PCJ27318.1"/>
    <property type="molecule type" value="Genomic_DNA"/>
</dbReference>
<dbReference type="AlphaFoldDB" id="A0A2A5B870"/>
<protein>
    <recommendedName>
        <fullName evidence="4">YitT family protein</fullName>
    </recommendedName>
</protein>
<dbReference type="PANTHER" id="PTHR40078">
    <property type="entry name" value="INTEGRAL MEMBRANE PROTEIN-RELATED"/>
    <property type="match status" value="1"/>
</dbReference>
<feature type="transmembrane region" description="Helical" evidence="1">
    <location>
        <begin position="65"/>
        <end position="87"/>
    </location>
</feature>
<organism evidence="2 3">
    <name type="scientific">SAR86 cluster bacterium</name>
    <dbReference type="NCBI Taxonomy" id="2030880"/>
    <lineage>
        <taxon>Bacteria</taxon>
        <taxon>Pseudomonadati</taxon>
        <taxon>Pseudomonadota</taxon>
        <taxon>Gammaproteobacteria</taxon>
        <taxon>SAR86 cluster</taxon>
    </lineage>
</organism>
<keyword evidence="1" id="KW-0472">Membrane</keyword>
<dbReference type="InterPro" id="IPR038750">
    <property type="entry name" value="YczE/YyaS-like"/>
</dbReference>
<name>A0A2A5B870_9GAMM</name>
<feature type="transmembrane region" description="Helical" evidence="1">
    <location>
        <begin position="191"/>
        <end position="214"/>
    </location>
</feature>
<evidence type="ECO:0000256" key="1">
    <source>
        <dbReference type="SAM" id="Phobius"/>
    </source>
</evidence>
<feature type="transmembrane region" description="Helical" evidence="1">
    <location>
        <begin position="29"/>
        <end position="53"/>
    </location>
</feature>
<feature type="transmembrane region" description="Helical" evidence="1">
    <location>
        <begin position="121"/>
        <end position="145"/>
    </location>
</feature>
<dbReference type="Proteomes" id="UP000218327">
    <property type="component" value="Unassembled WGS sequence"/>
</dbReference>
<evidence type="ECO:0008006" key="4">
    <source>
        <dbReference type="Google" id="ProtNLM"/>
    </source>
</evidence>
<evidence type="ECO:0000313" key="2">
    <source>
        <dbReference type="EMBL" id="PCJ27318.1"/>
    </source>
</evidence>
<feature type="transmembrane region" description="Helical" evidence="1">
    <location>
        <begin position="166"/>
        <end position="185"/>
    </location>
</feature>
<keyword evidence="1" id="KW-1133">Transmembrane helix</keyword>
<dbReference type="Pfam" id="PF19700">
    <property type="entry name" value="DUF6198"/>
    <property type="match status" value="1"/>
</dbReference>
<sequence>MKLLLVKSIPKVFWSSDNPLNFKPKISTVAILCIGLVIFGLGEALLIVAGIGVSPWTVLSQGVSSISGLSIGVSTFVISIAVLVFWIPLSQSPGIGTVLNAIIISAALELSLPYLPHPDLLILKAVEVVVGILFVGLGSGLYLIANLGPGPRDGLMTGLQRVTGFPVARVRTAIEITVVVLGWSLGGTVGVGTLLFAFGIGPSVSIGLFAVHYFSQKTK</sequence>
<accession>A0A2A5B870</accession>
<feature type="transmembrane region" description="Helical" evidence="1">
    <location>
        <begin position="94"/>
        <end position="115"/>
    </location>
</feature>
<gene>
    <name evidence="2" type="ORF">COA96_03795</name>
</gene>
<evidence type="ECO:0000313" key="3">
    <source>
        <dbReference type="Proteomes" id="UP000218327"/>
    </source>
</evidence>
<proteinExistence type="predicted"/>
<dbReference type="PANTHER" id="PTHR40078:SF1">
    <property type="entry name" value="INTEGRAL MEMBRANE PROTEIN"/>
    <property type="match status" value="1"/>
</dbReference>
<keyword evidence="1" id="KW-0812">Transmembrane</keyword>